<dbReference type="FunFam" id="3.40.50.2000:FF:000054">
    <property type="entry name" value="Glycosyltransferase"/>
    <property type="match status" value="1"/>
</dbReference>
<dbReference type="InterPro" id="IPR002213">
    <property type="entry name" value="UDP_glucos_trans"/>
</dbReference>
<evidence type="ECO:0000256" key="6">
    <source>
        <dbReference type="SAM" id="MobiDB-lite"/>
    </source>
</evidence>
<dbReference type="Gramene" id="OGLUM01G26830.1">
    <property type="protein sequence ID" value="OGLUM01G26830.1"/>
    <property type="gene ID" value="OGLUM01G26830"/>
</dbReference>
<dbReference type="SUPFAM" id="SSF53756">
    <property type="entry name" value="UDP-Glycosyltransferase/glycogen phosphorylase"/>
    <property type="match status" value="1"/>
</dbReference>
<dbReference type="Proteomes" id="UP000026961">
    <property type="component" value="Chromosome 1"/>
</dbReference>
<accession>A0A0D9YBU0</accession>
<dbReference type="Pfam" id="PF00201">
    <property type="entry name" value="UDPGT"/>
    <property type="match status" value="1"/>
</dbReference>
<dbReference type="EnsemblPlants" id="OGLUM01G26830.1">
    <property type="protein sequence ID" value="OGLUM01G26830.1"/>
    <property type="gene ID" value="OGLUM01G26830"/>
</dbReference>
<reference evidence="7" key="1">
    <citation type="submission" date="2013-08" db="EMBL/GenBank/DDBJ databases">
        <title>Oryza genome evolution.</title>
        <authorList>
            <person name="Wing R.A."/>
            <person name="Panaud O."/>
            <person name="Oliveira A.C."/>
        </authorList>
    </citation>
    <scope>NUCLEOTIDE SEQUENCE</scope>
</reference>
<dbReference type="PROSITE" id="PS00375">
    <property type="entry name" value="UDPGT"/>
    <property type="match status" value="1"/>
</dbReference>
<keyword evidence="3 4" id="KW-0808">Transferase</keyword>
<dbReference type="CDD" id="cd03784">
    <property type="entry name" value="GT1_Gtf-like"/>
    <property type="match status" value="1"/>
</dbReference>
<reference evidence="7" key="3">
    <citation type="submission" date="2018-05" db="EMBL/GenBank/DDBJ databases">
        <title>OgluRS3 (Oryza glumaepatula Reference Sequence Version 3).</title>
        <authorList>
            <person name="Zhang J."/>
            <person name="Kudrna D."/>
            <person name="Lee S."/>
            <person name="Talag J."/>
            <person name="Welchert J."/>
            <person name="Wing R.A."/>
        </authorList>
    </citation>
    <scope>NUCLEOTIDE SEQUENCE [LARGE SCALE GENOMIC DNA]</scope>
</reference>
<evidence type="ECO:0000256" key="2">
    <source>
        <dbReference type="ARBA" id="ARBA00022676"/>
    </source>
</evidence>
<evidence type="ECO:0000313" key="7">
    <source>
        <dbReference type="EnsemblPlants" id="OGLUM01G26830.1"/>
    </source>
</evidence>
<keyword evidence="2 4" id="KW-0328">Glycosyltransferase</keyword>
<dbReference type="HOGENOM" id="CLU_001724_3_0_1"/>
<dbReference type="PANTHER" id="PTHR48046">
    <property type="entry name" value="UDP-GLYCOSYLTRANSFERASE 72E1"/>
    <property type="match status" value="1"/>
</dbReference>
<evidence type="ECO:0000256" key="4">
    <source>
        <dbReference type="RuleBase" id="RU003718"/>
    </source>
</evidence>
<sequence>MAIESAPARNERRDQHVVLLASPGAGHLLPVAELARRIVEHDGFTATIVTHTNFSSAEHSSTFSSLPPSISIAALPEVSVDDLPADARVETRILTVVRRALPHLRDLLRSLLDSPAGVAVFLSDLLSPRALAVAAELGIPRYVFCTSNIMCLTSFLHNPELDRTTTCEFRDLPGPVLLPGCVPLHGSDLVDPVQDRANPVYRLVIEMGLDYLRADGFLVNTFDAMEHDTAVAFKELSDKGVYPPAYAVGPFVRSPSGKAANDACIRWLDDQPDGSVLYVCLGSGGTLSTEQTAEVAAGLEASGQRFLWVVRYPSDKDKTASYFSVSGDGDGDGEDSPTNYLPEGFLERTKGTGLAVPMWAPQVEILNHRAVGGFVSHCGWNSTLEAVAAGVPMVAWPLYAEQRMNAVMLSSRAGLALRPSNAREDGVVTRDEVAAVARELITGEKGAAARRKARELREAAAKATRAPGGPSRQAFEAVVGGAWKKAAAAARGGRAGEPDDNGTAVTAQ</sequence>
<evidence type="ECO:0000256" key="3">
    <source>
        <dbReference type="ARBA" id="ARBA00022679"/>
    </source>
</evidence>
<dbReference type="AlphaFoldDB" id="A0A0D9YBU0"/>
<proteinExistence type="inferred from homology"/>
<dbReference type="eggNOG" id="KOG1192">
    <property type="taxonomic scope" value="Eukaryota"/>
</dbReference>
<protein>
    <recommendedName>
        <fullName evidence="5">Glycosyltransferase</fullName>
        <ecNumber evidence="5">2.4.1.-</ecNumber>
    </recommendedName>
</protein>
<comment type="similarity">
    <text evidence="1 4">Belongs to the UDP-glycosyltransferase family.</text>
</comment>
<name>A0A0D9YBU0_9ORYZ</name>
<dbReference type="PANTHER" id="PTHR48046:SF6">
    <property type="entry name" value="GLYCOSYLTRANSFERASE"/>
    <property type="match status" value="1"/>
</dbReference>
<evidence type="ECO:0000256" key="5">
    <source>
        <dbReference type="RuleBase" id="RU362057"/>
    </source>
</evidence>
<dbReference type="InterPro" id="IPR035595">
    <property type="entry name" value="UDP_glycos_trans_CS"/>
</dbReference>
<feature type="region of interest" description="Disordered" evidence="6">
    <location>
        <begin position="488"/>
        <end position="508"/>
    </location>
</feature>
<dbReference type="Gene3D" id="3.40.50.2000">
    <property type="entry name" value="Glycogen Phosphorylase B"/>
    <property type="match status" value="2"/>
</dbReference>
<dbReference type="EC" id="2.4.1.-" evidence="5"/>
<dbReference type="GO" id="GO:0008194">
    <property type="term" value="F:UDP-glycosyltransferase activity"/>
    <property type="evidence" value="ECO:0007669"/>
    <property type="project" value="InterPro"/>
</dbReference>
<keyword evidence="8" id="KW-1185">Reference proteome</keyword>
<organism evidence="7">
    <name type="scientific">Oryza glumipatula</name>
    <dbReference type="NCBI Taxonomy" id="40148"/>
    <lineage>
        <taxon>Eukaryota</taxon>
        <taxon>Viridiplantae</taxon>
        <taxon>Streptophyta</taxon>
        <taxon>Embryophyta</taxon>
        <taxon>Tracheophyta</taxon>
        <taxon>Spermatophyta</taxon>
        <taxon>Magnoliopsida</taxon>
        <taxon>Liliopsida</taxon>
        <taxon>Poales</taxon>
        <taxon>Poaceae</taxon>
        <taxon>BOP clade</taxon>
        <taxon>Oryzoideae</taxon>
        <taxon>Oryzeae</taxon>
        <taxon>Oryzinae</taxon>
        <taxon>Oryza</taxon>
    </lineage>
</organism>
<evidence type="ECO:0000313" key="8">
    <source>
        <dbReference type="Proteomes" id="UP000026961"/>
    </source>
</evidence>
<reference evidence="7" key="2">
    <citation type="submission" date="2015-04" db="UniProtKB">
        <authorList>
            <consortium name="EnsemblPlants"/>
        </authorList>
    </citation>
    <scope>IDENTIFICATION</scope>
</reference>
<dbReference type="FunFam" id="3.40.50.2000:FF:000051">
    <property type="entry name" value="Glycosyltransferase"/>
    <property type="match status" value="1"/>
</dbReference>
<evidence type="ECO:0000256" key="1">
    <source>
        <dbReference type="ARBA" id="ARBA00009995"/>
    </source>
</evidence>